<sequence>MGHSQALRFPKPSVLAAPSRHYRPDPVPAEPFWQLSDLADEGPDRMDPDLVKKPTASTIGRTWRSRCW</sequence>
<accession>A0ABS4Q6Q7</accession>
<dbReference type="RefSeq" id="WP_209883767.1">
    <property type="nucleotide sequence ID" value="NZ_JAGGMR010000001.1"/>
</dbReference>
<feature type="region of interest" description="Disordered" evidence="1">
    <location>
        <begin position="39"/>
        <end position="68"/>
    </location>
</feature>
<protein>
    <submittedName>
        <fullName evidence="2">Uncharacterized protein</fullName>
    </submittedName>
</protein>
<reference evidence="2 3" key="1">
    <citation type="submission" date="2021-03" db="EMBL/GenBank/DDBJ databases">
        <title>Sequencing the genomes of 1000 actinobacteria strains.</title>
        <authorList>
            <person name="Klenk H.-P."/>
        </authorList>
    </citation>
    <scope>NUCLEOTIDE SEQUENCE [LARGE SCALE GENOMIC DNA]</scope>
    <source>
        <strain evidence="2 3">DSM 45516</strain>
    </source>
</reference>
<feature type="compositionally biased region" description="Basic and acidic residues" evidence="1">
    <location>
        <begin position="42"/>
        <end position="52"/>
    </location>
</feature>
<name>A0ABS4Q6Q7_9NOCA</name>
<comment type="caution">
    <text evidence="2">The sequence shown here is derived from an EMBL/GenBank/DDBJ whole genome shotgun (WGS) entry which is preliminary data.</text>
</comment>
<keyword evidence="3" id="KW-1185">Reference proteome</keyword>
<proteinExistence type="predicted"/>
<evidence type="ECO:0000256" key="1">
    <source>
        <dbReference type="SAM" id="MobiDB-lite"/>
    </source>
</evidence>
<evidence type="ECO:0000313" key="2">
    <source>
        <dbReference type="EMBL" id="MBP2187273.1"/>
    </source>
</evidence>
<gene>
    <name evidence="2" type="ORF">BJ987_000174</name>
</gene>
<dbReference type="EMBL" id="JAGGMR010000001">
    <property type="protein sequence ID" value="MBP2187273.1"/>
    <property type="molecule type" value="Genomic_DNA"/>
</dbReference>
<evidence type="ECO:0000313" key="3">
    <source>
        <dbReference type="Proteomes" id="UP001519325"/>
    </source>
</evidence>
<dbReference type="Proteomes" id="UP001519325">
    <property type="component" value="Unassembled WGS sequence"/>
</dbReference>
<organism evidence="2 3">
    <name type="scientific">Nocardia goodfellowii</name>
    <dbReference type="NCBI Taxonomy" id="882446"/>
    <lineage>
        <taxon>Bacteria</taxon>
        <taxon>Bacillati</taxon>
        <taxon>Actinomycetota</taxon>
        <taxon>Actinomycetes</taxon>
        <taxon>Mycobacteriales</taxon>
        <taxon>Nocardiaceae</taxon>
        <taxon>Nocardia</taxon>
    </lineage>
</organism>